<dbReference type="InterPro" id="IPR001881">
    <property type="entry name" value="EGF-like_Ca-bd_dom"/>
</dbReference>
<organism evidence="15 16">
    <name type="scientific">Pelusios castaneus</name>
    <name type="common">West African mud turtle</name>
    <dbReference type="NCBI Taxonomy" id="367368"/>
    <lineage>
        <taxon>Eukaryota</taxon>
        <taxon>Metazoa</taxon>
        <taxon>Chordata</taxon>
        <taxon>Craniata</taxon>
        <taxon>Vertebrata</taxon>
        <taxon>Euteleostomi</taxon>
        <taxon>Archelosauria</taxon>
        <taxon>Testudinata</taxon>
        <taxon>Testudines</taxon>
        <taxon>Pleurodira</taxon>
        <taxon>Pelomedusidae</taxon>
        <taxon>Pelusios</taxon>
    </lineage>
</organism>
<evidence type="ECO:0000256" key="12">
    <source>
        <dbReference type="SAM" id="SignalP"/>
    </source>
</evidence>
<dbReference type="PROSITE" id="PS00010">
    <property type="entry name" value="ASX_HYDROXYL"/>
    <property type="match status" value="2"/>
</dbReference>
<feature type="domain" description="Sushi" evidence="14">
    <location>
        <begin position="252"/>
        <end position="311"/>
    </location>
</feature>
<dbReference type="SMART" id="SM00179">
    <property type="entry name" value="EGF_CA"/>
    <property type="match status" value="2"/>
</dbReference>
<evidence type="ECO:0000256" key="1">
    <source>
        <dbReference type="ARBA" id="ARBA00004479"/>
    </source>
</evidence>
<dbReference type="SMART" id="SM00181">
    <property type="entry name" value="EGF"/>
    <property type="match status" value="3"/>
</dbReference>
<evidence type="ECO:0000259" key="13">
    <source>
        <dbReference type="PROSITE" id="PS50026"/>
    </source>
</evidence>
<dbReference type="SMART" id="SM00032">
    <property type="entry name" value="CCP"/>
    <property type="match status" value="2"/>
</dbReference>
<dbReference type="InterPro" id="IPR051622">
    <property type="entry name" value="R-tyr_protein_phosphatases"/>
</dbReference>
<dbReference type="Gene3D" id="2.40.155.10">
    <property type="entry name" value="Green fluorescent protein"/>
    <property type="match status" value="1"/>
</dbReference>
<feature type="chain" id="PRO_5034284049" evidence="12">
    <location>
        <begin position="36"/>
        <end position="754"/>
    </location>
</feature>
<dbReference type="GO" id="GO:0005509">
    <property type="term" value="F:calcium ion binding"/>
    <property type="evidence" value="ECO:0007669"/>
    <property type="project" value="InterPro"/>
</dbReference>
<dbReference type="InterPro" id="IPR000152">
    <property type="entry name" value="EGF-type_Asp/Asn_hydroxyl_site"/>
</dbReference>
<keyword evidence="7" id="KW-0472">Membrane</keyword>
<keyword evidence="5" id="KW-0677">Repeat</keyword>
<evidence type="ECO:0000259" key="14">
    <source>
        <dbReference type="PROSITE" id="PS50923"/>
    </source>
</evidence>
<evidence type="ECO:0000313" key="15">
    <source>
        <dbReference type="Ensembl" id="ENSPCEP00000006117.1"/>
    </source>
</evidence>
<evidence type="ECO:0000256" key="9">
    <source>
        <dbReference type="ARBA" id="ARBA00023180"/>
    </source>
</evidence>
<evidence type="ECO:0000256" key="10">
    <source>
        <dbReference type="PROSITE-ProRule" id="PRU00076"/>
    </source>
</evidence>
<comment type="subcellular location">
    <subcellularLocation>
        <location evidence="1">Membrane</location>
        <topology evidence="1">Single-pass type I membrane protein</topology>
    </subcellularLocation>
</comment>
<dbReference type="Gene3D" id="2.10.25.10">
    <property type="entry name" value="Laminin"/>
    <property type="match status" value="2"/>
</dbReference>
<evidence type="ECO:0000256" key="4">
    <source>
        <dbReference type="ARBA" id="ARBA00022729"/>
    </source>
</evidence>
<evidence type="ECO:0000256" key="2">
    <source>
        <dbReference type="ARBA" id="ARBA00022536"/>
    </source>
</evidence>
<keyword evidence="4 12" id="KW-0732">Signal</keyword>
<keyword evidence="2 10" id="KW-0245">EGF-like domain</keyword>
<accession>A0A8C8RI65</accession>
<dbReference type="Gene3D" id="2.10.70.10">
    <property type="entry name" value="Complement Module, domain 1"/>
    <property type="match status" value="2"/>
</dbReference>
<keyword evidence="9" id="KW-0325">Glycoprotein</keyword>
<evidence type="ECO:0000256" key="8">
    <source>
        <dbReference type="ARBA" id="ARBA00023157"/>
    </source>
</evidence>
<dbReference type="Proteomes" id="UP000694393">
    <property type="component" value="Unplaced"/>
</dbReference>
<dbReference type="CDD" id="cd00054">
    <property type="entry name" value="EGF_CA"/>
    <property type="match status" value="2"/>
</dbReference>
<keyword evidence="8" id="KW-1015">Disulfide bond</keyword>
<dbReference type="SUPFAM" id="SSF57535">
    <property type="entry name" value="Complement control module/SCR domain"/>
    <property type="match status" value="2"/>
</dbReference>
<dbReference type="InterPro" id="IPR049883">
    <property type="entry name" value="NOTCH1_EGF-like"/>
</dbReference>
<keyword evidence="6" id="KW-1133">Transmembrane helix</keyword>
<dbReference type="PROSITE" id="PS50026">
    <property type="entry name" value="EGF_3"/>
    <property type="match status" value="3"/>
</dbReference>
<dbReference type="PROSITE" id="PS01187">
    <property type="entry name" value="EGF_CA"/>
    <property type="match status" value="1"/>
</dbReference>
<keyword evidence="16" id="KW-1185">Reference proteome</keyword>
<dbReference type="GO" id="GO:0016020">
    <property type="term" value="C:membrane"/>
    <property type="evidence" value="ECO:0007669"/>
    <property type="project" value="UniProtKB-SubCell"/>
</dbReference>
<dbReference type="AlphaFoldDB" id="A0A8C8RI65"/>
<feature type="signal peptide" evidence="12">
    <location>
        <begin position="1"/>
        <end position="35"/>
    </location>
</feature>
<dbReference type="InterPro" id="IPR057598">
    <property type="entry name" value="Fn3_PTPRU"/>
</dbReference>
<dbReference type="InterPro" id="IPR009017">
    <property type="entry name" value="GFP"/>
</dbReference>
<evidence type="ECO:0000256" key="5">
    <source>
        <dbReference type="ARBA" id="ARBA00022737"/>
    </source>
</evidence>
<feature type="domain" description="Sushi" evidence="14">
    <location>
        <begin position="192"/>
        <end position="251"/>
    </location>
</feature>
<dbReference type="Ensembl" id="ENSPCET00000006342.1">
    <property type="protein sequence ID" value="ENSPCEP00000006117.1"/>
    <property type="gene ID" value="ENSPCEG00000004908.1"/>
</dbReference>
<comment type="caution">
    <text evidence="10">Lacks conserved residue(s) required for the propagation of feature annotation.</text>
</comment>
<dbReference type="CDD" id="cd00033">
    <property type="entry name" value="CCP"/>
    <property type="match status" value="2"/>
</dbReference>
<evidence type="ECO:0000256" key="7">
    <source>
        <dbReference type="ARBA" id="ARBA00023136"/>
    </source>
</evidence>
<dbReference type="SUPFAM" id="SSF57196">
    <property type="entry name" value="EGF/Laminin"/>
    <property type="match status" value="2"/>
</dbReference>
<protein>
    <submittedName>
        <fullName evidence="15">Sushi domain containing 1</fullName>
    </submittedName>
</protein>
<reference evidence="15" key="2">
    <citation type="submission" date="2025-09" db="UniProtKB">
        <authorList>
            <consortium name="Ensembl"/>
        </authorList>
    </citation>
    <scope>IDENTIFICATION</scope>
</reference>
<feature type="domain" description="EGF-like" evidence="13">
    <location>
        <begin position="142"/>
        <end position="179"/>
    </location>
</feature>
<dbReference type="PANTHER" id="PTHR24051">
    <property type="entry name" value="SUSHI DOMAIN-CONTAINING PROTEIN 1"/>
    <property type="match status" value="1"/>
</dbReference>
<dbReference type="PROSITE" id="PS01186">
    <property type="entry name" value="EGF_2"/>
    <property type="match status" value="1"/>
</dbReference>
<reference evidence="15" key="1">
    <citation type="submission" date="2025-08" db="UniProtKB">
        <authorList>
            <consortium name="Ensembl"/>
        </authorList>
    </citation>
    <scope>IDENTIFICATION</scope>
</reference>
<feature type="domain" description="EGF-like" evidence="13">
    <location>
        <begin position="89"/>
        <end position="128"/>
    </location>
</feature>
<dbReference type="InterPro" id="IPR000742">
    <property type="entry name" value="EGF"/>
</dbReference>
<evidence type="ECO:0000256" key="11">
    <source>
        <dbReference type="PROSITE-ProRule" id="PRU00302"/>
    </source>
</evidence>
<dbReference type="InterPro" id="IPR035976">
    <property type="entry name" value="Sushi/SCR/CCP_sf"/>
</dbReference>
<dbReference type="Pfam" id="PF00084">
    <property type="entry name" value="Sushi"/>
    <property type="match status" value="2"/>
</dbReference>
<dbReference type="PANTHER" id="PTHR24051:SF5">
    <property type="entry name" value="SUSHI DOMAIN-CONTAINING PROTEIN 1"/>
    <property type="match status" value="1"/>
</dbReference>
<dbReference type="FunFam" id="2.10.25.10:FF:000038">
    <property type="entry name" value="Fibrillin 2"/>
    <property type="match status" value="2"/>
</dbReference>
<sequence length="754" mass="84242">MSGAGGGSGLAGGRQWHLRFPPWLSQVVAAALVLAARPAQQQRGQGTNSSVPDVCATCHINATCQQKEGKNVCICNYGFVGNGRTHCQDKDECQIGASKICGEHTSCHNTHGSFYCICLEGYYPSNNNNKTFIPNDGTYCTDIDECQVSGVCGARRQCVNTIGSYKCHCMKGYRPENAEEFFHQAGNTVLSTGCGRPPLVPNTDMIWNNISQLGGVVHYRCKKGFHRINGKNTSRCTYNGSWEIPTLICKEVDCGIPPTIQHAELVWNFSSSFGSVVCYSCQEGFEYIGGNNVSVCEDDGVWVKSTLTCKVKAAIKNVSVFNQTCVKWRRSPRETDLKMVYLVRMFRVSPLQNSTFNFTAEEETPEVCLDLKTGTNYTVNVTVVSPETSMPSAIPSPTTDLLCDFEGFSNVSVFNDTCLKWRRHSGRVGVKETYLFRVLGRRWYQKEFLHEMIFNFTTGEETPEVCLELKSGANYMVNITTASSKGSSALITIAIKTEVKEDFSNMLILNDTCLKWRRSERKVDWKEIYSFHIQGRRWYQKEFFHEMTFNFTAYGQTPEVCLDLRPGTNYTVNISAAALDFSVLVSMTTQITDPPFPEIEFVTVQRPVPALSLRKAEDRNGPISFYQVIVLPLSLQSTFLCDSLAAATFFSNATDAEGYVAAEFLAKDVADNMLISLGDRRYYGTFYNAPLKQGKDYCVVLRIVSQWNKVMGIFKLFSESSLNERCLTCKTGGCVGRWNFSFCSVIVRDSTLVL</sequence>
<evidence type="ECO:0000256" key="3">
    <source>
        <dbReference type="ARBA" id="ARBA00022692"/>
    </source>
</evidence>
<dbReference type="InterPro" id="IPR018097">
    <property type="entry name" value="EGF_Ca-bd_CS"/>
</dbReference>
<proteinExistence type="predicted"/>
<dbReference type="Pfam" id="PF23144">
    <property type="entry name" value="Fn3_PTPRU"/>
    <property type="match status" value="1"/>
</dbReference>
<dbReference type="PROSITE" id="PS50923">
    <property type="entry name" value="SUSHI"/>
    <property type="match status" value="2"/>
</dbReference>
<evidence type="ECO:0000313" key="16">
    <source>
        <dbReference type="Proteomes" id="UP000694393"/>
    </source>
</evidence>
<dbReference type="Pfam" id="PF07645">
    <property type="entry name" value="EGF_CA"/>
    <property type="match status" value="2"/>
</dbReference>
<keyword evidence="11" id="KW-0768">Sushi</keyword>
<dbReference type="InterPro" id="IPR000436">
    <property type="entry name" value="Sushi_SCR_CCP_dom"/>
</dbReference>
<name>A0A8C8RI65_9SAUR</name>
<feature type="domain" description="EGF-like" evidence="13">
    <location>
        <begin position="51"/>
        <end position="88"/>
    </location>
</feature>
<keyword evidence="3" id="KW-0812">Transmembrane</keyword>
<evidence type="ECO:0000256" key="6">
    <source>
        <dbReference type="ARBA" id="ARBA00022989"/>
    </source>
</evidence>